<keyword evidence="5" id="KW-0949">S-adenosyl-L-methionine</keyword>
<dbReference type="InterPro" id="IPR014777">
    <property type="entry name" value="4pyrrole_Mease_sub1"/>
</dbReference>
<evidence type="ECO:0000256" key="2">
    <source>
        <dbReference type="ARBA" id="ARBA00022573"/>
    </source>
</evidence>
<evidence type="ECO:0000313" key="8">
    <source>
        <dbReference type="EMBL" id="KUK97295.1"/>
    </source>
</evidence>
<sequence length="196" mass="21231">MSQKMKIVGVGAGPGMLTQEAARAIRMARLIYGSTRAIDLVREEIGPGCNVRVIENYRELRELPAEAVILSTGDPMLSGLGYLDGEVVPGISSMQVACARLKISQLKVVPITVHGRRMDPEPILEEVGRGRCVFLLVDDSTDLLGLCRLLEERDLSRDVAILTDLGYPDEEIRKGTTARPPRSGGLASVMIGDLGF</sequence>
<keyword evidence="4 7" id="KW-0808">Transferase</keyword>
<keyword evidence="3 7" id="KW-0489">Methyltransferase</keyword>
<comment type="caution">
    <text evidence="7">The sequence shown here is derived from an EMBL/GenBank/DDBJ whole genome shotgun (WGS) entry which is preliminary data.</text>
</comment>
<evidence type="ECO:0000313" key="10">
    <source>
        <dbReference type="Proteomes" id="UP000057043"/>
    </source>
</evidence>
<comment type="pathway">
    <text evidence="1">Cofactor biosynthesis; adenosylcobalamin biosynthesis.</text>
</comment>
<feature type="domain" description="Tetrapyrrole methylase" evidence="6">
    <location>
        <begin position="6"/>
        <end position="178"/>
    </location>
</feature>
<dbReference type="EMBL" id="LGHB01000003">
    <property type="protein sequence ID" value="KUK97295.1"/>
    <property type="molecule type" value="Genomic_DNA"/>
</dbReference>
<reference evidence="8" key="1">
    <citation type="journal article" date="2015" name="MBio">
        <title>Genome-resolved metagenomic analysis reveals roles for candidate phyla and other microbial community members in biogeochemical transformations in oil reservoirs.</title>
        <authorList>
            <person name="Hu P."/>
            <person name="Tom L."/>
            <person name="Singh A."/>
            <person name="Thomas B.C."/>
            <person name="Baker B.J."/>
            <person name="Piceno Y.M."/>
            <person name="Andersen G.L."/>
            <person name="Banfield J.F."/>
        </authorList>
    </citation>
    <scope>NUCLEOTIDE SEQUENCE [LARGE SCALE GENOMIC DNA]</scope>
    <source>
        <strain evidence="8">56_747</strain>
    </source>
</reference>
<dbReference type="InterPro" id="IPR050714">
    <property type="entry name" value="Cobalamin_biosynth_MTase"/>
</dbReference>
<dbReference type="Proteomes" id="UP000057043">
    <property type="component" value="Unassembled WGS sequence"/>
</dbReference>
<protein>
    <submittedName>
        <fullName evidence="7">Precorrin-6y C5,15-methyltransferase (Decarboxylating) domain protein</fullName>
    </submittedName>
</protein>
<name>A0A124FMA3_9EURY</name>
<evidence type="ECO:0000313" key="7">
    <source>
        <dbReference type="EMBL" id="KUK44143.1"/>
    </source>
</evidence>
<dbReference type="InterPro" id="IPR035996">
    <property type="entry name" value="4pyrrol_Methylase_sf"/>
</dbReference>
<dbReference type="NCBIfam" id="NF004461">
    <property type="entry name" value="PRK05787.2-4"/>
    <property type="match status" value="1"/>
</dbReference>
<dbReference type="Gene3D" id="3.30.950.10">
    <property type="entry name" value="Methyltransferase, Cobalt-precorrin-4 Transmethylase, Domain 2"/>
    <property type="match status" value="1"/>
</dbReference>
<accession>A0A124FMA3</accession>
<reference evidence="9 10" key="2">
    <citation type="journal article" date="2015" name="MBio">
        <title>Genome-Resolved Metagenomic Analysis Reveals Roles for Candidate Phyla and Other Microbial Community Members in Biogeochemical Transformations in Oil Reservoirs.</title>
        <authorList>
            <person name="Hu P."/>
            <person name="Tom L."/>
            <person name="Singh A."/>
            <person name="Thomas B.C."/>
            <person name="Baker B.J."/>
            <person name="Piceno Y.M."/>
            <person name="Andersen G.L."/>
            <person name="Banfield J.F."/>
        </authorList>
    </citation>
    <scope>NUCLEOTIDE SEQUENCE [LARGE SCALE GENOMIC DNA]</scope>
    <source>
        <strain evidence="7">57_489</strain>
    </source>
</reference>
<evidence type="ECO:0000259" key="6">
    <source>
        <dbReference type="Pfam" id="PF00590"/>
    </source>
</evidence>
<dbReference type="EMBL" id="LGFT01000033">
    <property type="protein sequence ID" value="KUK44143.1"/>
    <property type="molecule type" value="Genomic_DNA"/>
</dbReference>
<dbReference type="Proteomes" id="UP000053961">
    <property type="component" value="Unassembled WGS sequence"/>
</dbReference>
<dbReference type="PANTHER" id="PTHR43182">
    <property type="entry name" value="COBALT-PRECORRIN-6B C(15)-METHYLTRANSFERASE (DECARBOXYLATING)"/>
    <property type="match status" value="1"/>
</dbReference>
<proteinExistence type="predicted"/>
<dbReference type="NCBIfam" id="TIGR02467">
    <property type="entry name" value="CbiE"/>
    <property type="match status" value="1"/>
</dbReference>
<dbReference type="UniPathway" id="UPA00148"/>
<dbReference type="PANTHER" id="PTHR43182:SF1">
    <property type="entry name" value="COBALT-PRECORRIN-7 C(5)-METHYLTRANSFERASE"/>
    <property type="match status" value="1"/>
</dbReference>
<organism evidence="7 10">
    <name type="scientific">Methanothrix harundinacea</name>
    <dbReference type="NCBI Taxonomy" id="301375"/>
    <lineage>
        <taxon>Archaea</taxon>
        <taxon>Methanobacteriati</taxon>
        <taxon>Methanobacteriota</taxon>
        <taxon>Stenosarchaea group</taxon>
        <taxon>Methanomicrobia</taxon>
        <taxon>Methanotrichales</taxon>
        <taxon>Methanotrichaceae</taxon>
        <taxon>Methanothrix</taxon>
    </lineage>
</organism>
<dbReference type="InterPro" id="IPR000878">
    <property type="entry name" value="4pyrrol_Mease"/>
</dbReference>
<keyword evidence="2" id="KW-0169">Cobalamin biosynthesis</keyword>
<dbReference type="SUPFAM" id="SSF53790">
    <property type="entry name" value="Tetrapyrrole methylase"/>
    <property type="match status" value="1"/>
</dbReference>
<dbReference type="Gene3D" id="3.40.1010.10">
    <property type="entry name" value="Cobalt-precorrin-4 Transmethylase, Domain 1"/>
    <property type="match status" value="1"/>
</dbReference>
<dbReference type="GO" id="GO:0032259">
    <property type="term" value="P:methylation"/>
    <property type="evidence" value="ECO:0007669"/>
    <property type="project" value="UniProtKB-KW"/>
</dbReference>
<evidence type="ECO:0000256" key="1">
    <source>
        <dbReference type="ARBA" id="ARBA00004953"/>
    </source>
</evidence>
<dbReference type="PATRIC" id="fig|301375.6.peg.367"/>
<dbReference type="CDD" id="cd11644">
    <property type="entry name" value="Precorrin-6Y-MT"/>
    <property type="match status" value="1"/>
</dbReference>
<gene>
    <name evidence="7" type="ORF">XD72_1467</name>
    <name evidence="8" type="ORF">XE07_0450</name>
</gene>
<evidence type="ECO:0000256" key="4">
    <source>
        <dbReference type="ARBA" id="ARBA00022679"/>
    </source>
</evidence>
<evidence type="ECO:0000256" key="3">
    <source>
        <dbReference type="ARBA" id="ARBA00022603"/>
    </source>
</evidence>
<dbReference type="InterPro" id="IPR012818">
    <property type="entry name" value="CbiE"/>
</dbReference>
<dbReference type="GO" id="GO:0009236">
    <property type="term" value="P:cobalamin biosynthetic process"/>
    <property type="evidence" value="ECO:0007669"/>
    <property type="project" value="UniProtKB-UniPathway"/>
</dbReference>
<evidence type="ECO:0000256" key="5">
    <source>
        <dbReference type="ARBA" id="ARBA00022691"/>
    </source>
</evidence>
<dbReference type="AlphaFoldDB" id="A0A124FMA3"/>
<dbReference type="GO" id="GO:0008276">
    <property type="term" value="F:protein methyltransferase activity"/>
    <property type="evidence" value="ECO:0007669"/>
    <property type="project" value="InterPro"/>
</dbReference>
<dbReference type="InterPro" id="IPR014776">
    <property type="entry name" value="4pyrrole_Mease_sub2"/>
</dbReference>
<dbReference type="Pfam" id="PF00590">
    <property type="entry name" value="TP_methylase"/>
    <property type="match status" value="1"/>
</dbReference>
<evidence type="ECO:0000313" key="9">
    <source>
        <dbReference type="Proteomes" id="UP000053961"/>
    </source>
</evidence>